<comment type="similarity">
    <text evidence="11">Belongs to the IPP isomerase type 2 family.</text>
</comment>
<keyword evidence="3 11" id="KW-0285">Flavoprotein</keyword>
<evidence type="ECO:0000256" key="8">
    <source>
        <dbReference type="ARBA" id="ARBA00023229"/>
    </source>
</evidence>
<dbReference type="GO" id="GO:0070402">
    <property type="term" value="F:NADPH binding"/>
    <property type="evidence" value="ECO:0007669"/>
    <property type="project" value="UniProtKB-UniRule"/>
</dbReference>
<keyword evidence="9 11" id="KW-0413">Isomerase</keyword>
<feature type="binding site" evidence="11">
    <location>
        <position position="94"/>
    </location>
    <ligand>
        <name>FMN</name>
        <dbReference type="ChEBI" id="CHEBI:58210"/>
    </ligand>
</feature>
<dbReference type="EC" id="5.3.3.2" evidence="11"/>
<evidence type="ECO:0000313" key="13">
    <source>
        <dbReference type="EMBL" id="RST91175.1"/>
    </source>
</evidence>
<name>A0A429ZC00_9ENTE</name>
<reference evidence="13 14" key="1">
    <citation type="submission" date="2017-05" db="EMBL/GenBank/DDBJ databases">
        <title>Vagococcus spp. assemblies.</title>
        <authorList>
            <person name="Gulvik C.A."/>
        </authorList>
    </citation>
    <scope>NUCLEOTIDE SEQUENCE [LARGE SCALE GENOMIC DNA]</scope>
    <source>
        <strain evidence="13 14">SS1994</strain>
    </source>
</reference>
<accession>A0A429ZC00</accession>
<feature type="binding site" evidence="11">
    <location>
        <position position="153"/>
    </location>
    <ligand>
        <name>substrate</name>
    </ligand>
</feature>
<dbReference type="GO" id="GO:0008299">
    <property type="term" value="P:isoprenoid biosynthetic process"/>
    <property type="evidence" value="ECO:0007669"/>
    <property type="project" value="UniProtKB-UniRule"/>
</dbReference>
<keyword evidence="2 11" id="KW-0963">Cytoplasm</keyword>
<evidence type="ECO:0000256" key="11">
    <source>
        <dbReference type="HAMAP-Rule" id="MF_00354"/>
    </source>
</evidence>
<comment type="caution">
    <text evidence="11">Lacks conserved residue(s) required for the propagation of feature annotation.</text>
</comment>
<organism evidence="13 14">
    <name type="scientific">Vagococcus bubulae</name>
    <dbReference type="NCBI Taxonomy" id="1977868"/>
    <lineage>
        <taxon>Bacteria</taxon>
        <taxon>Bacillati</taxon>
        <taxon>Bacillota</taxon>
        <taxon>Bacilli</taxon>
        <taxon>Lactobacillales</taxon>
        <taxon>Enterococcaceae</taxon>
        <taxon>Vagococcus</taxon>
    </lineage>
</organism>
<dbReference type="PANTHER" id="PTHR43665">
    <property type="entry name" value="ISOPENTENYL-DIPHOSPHATE DELTA-ISOMERASE"/>
    <property type="match status" value="1"/>
</dbReference>
<dbReference type="PANTHER" id="PTHR43665:SF1">
    <property type="entry name" value="ISOPENTENYL-DIPHOSPHATE DELTA-ISOMERASE"/>
    <property type="match status" value="1"/>
</dbReference>
<evidence type="ECO:0000259" key="12">
    <source>
        <dbReference type="Pfam" id="PF01070"/>
    </source>
</evidence>
<evidence type="ECO:0000256" key="1">
    <source>
        <dbReference type="ARBA" id="ARBA00001917"/>
    </source>
</evidence>
<feature type="binding site" evidence="11">
    <location>
        <begin position="282"/>
        <end position="283"/>
    </location>
    <ligand>
        <name>FMN</name>
        <dbReference type="ChEBI" id="CHEBI:58210"/>
    </ligand>
</feature>
<dbReference type="NCBIfam" id="TIGR02151">
    <property type="entry name" value="IPP_isom_2"/>
    <property type="match status" value="1"/>
</dbReference>
<evidence type="ECO:0000256" key="9">
    <source>
        <dbReference type="ARBA" id="ARBA00023235"/>
    </source>
</evidence>
<dbReference type="HAMAP" id="MF_00354">
    <property type="entry name" value="Idi_2"/>
    <property type="match status" value="1"/>
</dbReference>
<keyword evidence="7 11" id="KW-0521">NADP</keyword>
<dbReference type="GO" id="GO:0004452">
    <property type="term" value="F:isopentenyl-diphosphate delta-isomerase activity"/>
    <property type="evidence" value="ECO:0007669"/>
    <property type="project" value="UniProtKB-UniRule"/>
</dbReference>
<keyword evidence="4 11" id="KW-0288">FMN</keyword>
<sequence>MTTSWNRKDQHIHYAEMQYNQPKSNGLDGVRFVHQSFSEISVKDVSLHTNLDTLNLDVPFFINAMTGGSDKAAIINKNLAYVARETNLAMAVGSISIALNDPTQQESFKIVRKTNPNGMIFANLGAHHSVENAKRAVDLIEANALQLHLNTPQELVMPEGDRDFSSWLKNIESIVNRLNVPVIVKEVGFGMSKETIQQLIDVGVTIIDVAGKGGTNFIEIENQRRELKEYSYLYDWGQTTAESLLEARKFASQASIVSSGGIKTPLDMLKSFGLGAVATGLSGEFLHLILTKGTDETIHQIERFKEELTHLMVLVGAKSIATIKDQPLVLDSHLTNWCYQRHLPIN</sequence>
<feature type="binding site" evidence="11">
    <location>
        <position position="185"/>
    </location>
    <ligand>
        <name>FMN</name>
        <dbReference type="ChEBI" id="CHEBI:58210"/>
    </ligand>
</feature>
<dbReference type="RefSeq" id="WP_125958379.1">
    <property type="nucleotide sequence ID" value="NZ_JAQEJV010000025.1"/>
</dbReference>
<dbReference type="CDD" id="cd02811">
    <property type="entry name" value="IDI-2_FMN"/>
    <property type="match status" value="1"/>
</dbReference>
<dbReference type="GO" id="GO:0000287">
    <property type="term" value="F:magnesium ion binding"/>
    <property type="evidence" value="ECO:0007669"/>
    <property type="project" value="UniProtKB-UniRule"/>
</dbReference>
<feature type="binding site" evidence="11">
    <location>
        <position position="123"/>
    </location>
    <ligand>
        <name>FMN</name>
        <dbReference type="ChEBI" id="CHEBI:58210"/>
    </ligand>
</feature>
<feature type="binding site" evidence="11">
    <location>
        <begin position="261"/>
        <end position="263"/>
    </location>
    <ligand>
        <name>FMN</name>
        <dbReference type="ChEBI" id="CHEBI:58210"/>
    </ligand>
</feature>
<evidence type="ECO:0000256" key="10">
    <source>
        <dbReference type="ARBA" id="ARBA00025810"/>
    </source>
</evidence>
<keyword evidence="8 11" id="KW-0414">Isoprene biosynthesis</keyword>
<comment type="function">
    <text evidence="11">Involved in the biosynthesis of isoprenoids. Catalyzes the 1,3-allylic rearrangement of the homoallylic substrate isopentenyl (IPP) to its allylic isomer, dimethylallyl diphosphate (DMAPP).</text>
</comment>
<feature type="binding site" evidence="11">
    <location>
        <begin position="64"/>
        <end position="66"/>
    </location>
    <ligand>
        <name>FMN</name>
        <dbReference type="ChEBI" id="CHEBI:58210"/>
    </ligand>
</feature>
<dbReference type="EMBL" id="NGJT01000026">
    <property type="protein sequence ID" value="RST91175.1"/>
    <property type="molecule type" value="Genomic_DNA"/>
</dbReference>
<dbReference type="PIRSF" id="PIRSF003314">
    <property type="entry name" value="IPP_isomerase"/>
    <property type="match status" value="1"/>
</dbReference>
<feature type="binding site" evidence="11">
    <location>
        <begin position="7"/>
        <end position="8"/>
    </location>
    <ligand>
        <name>substrate</name>
    </ligand>
</feature>
<feature type="domain" description="FMN-dependent dehydrogenase" evidence="12">
    <location>
        <begin position="166"/>
        <end position="326"/>
    </location>
</feature>
<evidence type="ECO:0000313" key="14">
    <source>
        <dbReference type="Proteomes" id="UP000288490"/>
    </source>
</evidence>
<dbReference type="GO" id="GO:0010181">
    <property type="term" value="F:FMN binding"/>
    <property type="evidence" value="ECO:0007669"/>
    <property type="project" value="UniProtKB-UniRule"/>
</dbReference>
<keyword evidence="14" id="KW-1185">Reference proteome</keyword>
<dbReference type="Pfam" id="PF01070">
    <property type="entry name" value="FMN_dh"/>
    <property type="match status" value="1"/>
</dbReference>
<dbReference type="OrthoDB" id="9795032at2"/>
<protein>
    <recommendedName>
        <fullName evidence="11">Isopentenyl-diphosphate delta-isomerase</fullName>
        <shortName evidence="11">IPP isomerase</shortName>
        <ecNumber evidence="11">5.3.3.2</ecNumber>
    </recommendedName>
    <alternativeName>
        <fullName evidence="11">Isopentenyl diphosphate:dimethylallyl diphosphate isomerase</fullName>
    </alternativeName>
    <alternativeName>
        <fullName evidence="11">Isopentenyl pyrophosphate isomerase</fullName>
    </alternativeName>
    <alternativeName>
        <fullName evidence="11">Type 2 isopentenyl diphosphate isomerase</fullName>
        <shortName evidence="11">IDI-2</shortName>
    </alternativeName>
</protein>
<evidence type="ECO:0000256" key="7">
    <source>
        <dbReference type="ARBA" id="ARBA00022857"/>
    </source>
</evidence>
<dbReference type="GO" id="GO:0016491">
    <property type="term" value="F:oxidoreductase activity"/>
    <property type="evidence" value="ECO:0007669"/>
    <property type="project" value="InterPro"/>
</dbReference>
<evidence type="ECO:0000256" key="6">
    <source>
        <dbReference type="ARBA" id="ARBA00022842"/>
    </source>
</evidence>
<evidence type="ECO:0000256" key="2">
    <source>
        <dbReference type="ARBA" id="ARBA00022490"/>
    </source>
</evidence>
<dbReference type="InterPro" id="IPR013785">
    <property type="entry name" value="Aldolase_TIM"/>
</dbReference>
<evidence type="ECO:0000256" key="4">
    <source>
        <dbReference type="ARBA" id="ARBA00022643"/>
    </source>
</evidence>
<keyword evidence="6 11" id="KW-0460">Magnesium</keyword>
<feature type="binding site" evidence="11">
    <location>
        <position position="154"/>
    </location>
    <ligand>
        <name>Mg(2+)</name>
        <dbReference type="ChEBI" id="CHEBI:18420"/>
    </ligand>
</feature>
<evidence type="ECO:0000256" key="3">
    <source>
        <dbReference type="ARBA" id="ARBA00022630"/>
    </source>
</evidence>
<dbReference type="AlphaFoldDB" id="A0A429ZC00"/>
<comment type="catalytic activity">
    <reaction evidence="11">
        <text>isopentenyl diphosphate = dimethylallyl diphosphate</text>
        <dbReference type="Rhea" id="RHEA:23284"/>
        <dbReference type="ChEBI" id="CHEBI:57623"/>
        <dbReference type="ChEBI" id="CHEBI:128769"/>
        <dbReference type="EC" id="5.3.3.2"/>
    </reaction>
</comment>
<dbReference type="SUPFAM" id="SSF51395">
    <property type="entry name" value="FMN-linked oxidoreductases"/>
    <property type="match status" value="1"/>
</dbReference>
<dbReference type="InterPro" id="IPR000262">
    <property type="entry name" value="FMN-dep_DH"/>
</dbReference>
<dbReference type="InterPro" id="IPR011179">
    <property type="entry name" value="IPdP_isomerase"/>
</dbReference>
<feature type="binding site" evidence="11">
    <location>
        <position position="215"/>
    </location>
    <ligand>
        <name>FMN</name>
        <dbReference type="ChEBI" id="CHEBI:58210"/>
    </ligand>
</feature>
<comment type="subcellular location">
    <subcellularLocation>
        <location evidence="11">Cytoplasm</location>
    </subcellularLocation>
</comment>
<gene>
    <name evidence="11" type="primary">fni</name>
    <name evidence="13" type="ORF">CBF36_10475</name>
</gene>
<comment type="cofactor">
    <cofactor evidence="1 11">
        <name>FMN</name>
        <dbReference type="ChEBI" id="CHEBI:58210"/>
    </cofactor>
</comment>
<comment type="subunit">
    <text evidence="10 11">Homooctamer. Dimer of tetramers.</text>
</comment>
<comment type="cofactor">
    <cofactor evidence="11">
        <name>Mg(2+)</name>
        <dbReference type="ChEBI" id="CHEBI:18420"/>
    </cofactor>
</comment>
<proteinExistence type="inferred from homology"/>
<dbReference type="GO" id="GO:0005737">
    <property type="term" value="C:cytoplasm"/>
    <property type="evidence" value="ECO:0007669"/>
    <property type="project" value="UniProtKB-SubCell"/>
</dbReference>
<dbReference type="Proteomes" id="UP000288490">
    <property type="component" value="Unassembled WGS sequence"/>
</dbReference>
<comment type="caution">
    <text evidence="13">The sequence shown here is derived from an EMBL/GenBank/DDBJ whole genome shotgun (WGS) entry which is preliminary data.</text>
</comment>
<evidence type="ECO:0000256" key="5">
    <source>
        <dbReference type="ARBA" id="ARBA00022723"/>
    </source>
</evidence>
<comment type="cofactor">
    <cofactor evidence="11">
        <name>NADPH</name>
        <dbReference type="ChEBI" id="CHEBI:57783"/>
    </cofactor>
</comment>
<keyword evidence="5 11" id="KW-0479">Metal-binding</keyword>
<dbReference type="Gene3D" id="3.20.20.70">
    <property type="entry name" value="Aldolase class I"/>
    <property type="match status" value="1"/>
</dbReference>